<proteinExistence type="predicted"/>
<dbReference type="InterPro" id="IPR025668">
    <property type="entry name" value="Tnp_DDE_dom"/>
</dbReference>
<keyword evidence="4" id="KW-1185">Reference proteome</keyword>
<feature type="domain" description="Transposase DDE" evidence="2">
    <location>
        <begin position="3"/>
        <end position="166"/>
    </location>
</feature>
<feature type="region of interest" description="Disordered" evidence="1">
    <location>
        <begin position="173"/>
        <end position="197"/>
    </location>
</feature>
<protein>
    <submittedName>
        <fullName evidence="3">Transposase</fullName>
    </submittedName>
</protein>
<evidence type="ECO:0000259" key="2">
    <source>
        <dbReference type="Pfam" id="PF13701"/>
    </source>
</evidence>
<comment type="caution">
    <text evidence="3">The sequence shown here is derived from an EMBL/GenBank/DDBJ whole genome shotgun (WGS) entry which is preliminary data.</text>
</comment>
<dbReference type="EMBL" id="JAJSBI010000054">
    <property type="protein sequence ID" value="MCD9880999.1"/>
    <property type="molecule type" value="Genomic_DNA"/>
</dbReference>
<evidence type="ECO:0000313" key="4">
    <source>
        <dbReference type="Proteomes" id="UP001108029"/>
    </source>
</evidence>
<gene>
    <name evidence="3" type="ORF">LJ657_47270</name>
</gene>
<dbReference type="RefSeq" id="WP_232655920.1">
    <property type="nucleotide sequence ID" value="NZ_JAJSBI010000054.1"/>
</dbReference>
<sequence>MTADGKGLVGHAGAVLLRRLADRVGLTDALAGVLPSGTTSSWRDRATALVGLVVAIALGATNLLEAEQLQLHHGPLFGPAVSDSTLHRLLSTTDETSRAQIAKVRQRVRRHVWTLLHLRPGGFPYLTVAGRYLKGWIVLDMDATVITAASRKQGAAGTFKGTFGFQCAMRRSGVSPAEPGGTWKEVPGPDDLPDPETVTGQEHVRKLAAVPRRCGRCVRWPA</sequence>
<reference evidence="3" key="1">
    <citation type="submission" date="2021-12" db="EMBL/GenBank/DDBJ databases">
        <authorList>
            <person name="Lee J.-H."/>
            <person name="Kim S.-B."/>
        </authorList>
    </citation>
    <scope>NUCLEOTIDE SEQUENCE</scope>
    <source>
        <strain evidence="3">NR30</strain>
    </source>
</reference>
<dbReference type="AlphaFoldDB" id="A0A9Q3W0K6"/>
<name>A0A9Q3W0K6_9ACTN</name>
<accession>A0A9Q3W0K6</accession>
<evidence type="ECO:0000313" key="3">
    <source>
        <dbReference type="EMBL" id="MCD9880999.1"/>
    </source>
</evidence>
<organism evidence="3 4">
    <name type="scientific">Streptomyces guryensis</name>
    <dbReference type="NCBI Taxonomy" id="2886947"/>
    <lineage>
        <taxon>Bacteria</taxon>
        <taxon>Bacillati</taxon>
        <taxon>Actinomycetota</taxon>
        <taxon>Actinomycetes</taxon>
        <taxon>Kitasatosporales</taxon>
        <taxon>Streptomycetaceae</taxon>
        <taxon>Streptomyces</taxon>
    </lineage>
</organism>
<dbReference type="Pfam" id="PF13701">
    <property type="entry name" value="DDE_Tnp_1_4"/>
    <property type="match status" value="1"/>
</dbReference>
<evidence type="ECO:0000256" key="1">
    <source>
        <dbReference type="SAM" id="MobiDB-lite"/>
    </source>
</evidence>
<dbReference type="Proteomes" id="UP001108029">
    <property type="component" value="Unassembled WGS sequence"/>
</dbReference>